<gene>
    <name evidence="1" type="ORF">L1987_74259</name>
</gene>
<organism evidence="1 2">
    <name type="scientific">Smallanthus sonchifolius</name>
    <dbReference type="NCBI Taxonomy" id="185202"/>
    <lineage>
        <taxon>Eukaryota</taxon>
        <taxon>Viridiplantae</taxon>
        <taxon>Streptophyta</taxon>
        <taxon>Embryophyta</taxon>
        <taxon>Tracheophyta</taxon>
        <taxon>Spermatophyta</taxon>
        <taxon>Magnoliopsida</taxon>
        <taxon>eudicotyledons</taxon>
        <taxon>Gunneridae</taxon>
        <taxon>Pentapetalae</taxon>
        <taxon>asterids</taxon>
        <taxon>campanulids</taxon>
        <taxon>Asterales</taxon>
        <taxon>Asteraceae</taxon>
        <taxon>Asteroideae</taxon>
        <taxon>Heliantheae alliance</taxon>
        <taxon>Millerieae</taxon>
        <taxon>Smallanthus</taxon>
    </lineage>
</organism>
<reference evidence="2" key="1">
    <citation type="journal article" date="2022" name="Mol. Ecol. Resour.">
        <title>The genomes of chicory, endive, great burdock and yacon provide insights into Asteraceae palaeo-polyploidization history and plant inulin production.</title>
        <authorList>
            <person name="Fan W."/>
            <person name="Wang S."/>
            <person name="Wang H."/>
            <person name="Wang A."/>
            <person name="Jiang F."/>
            <person name="Liu H."/>
            <person name="Zhao H."/>
            <person name="Xu D."/>
            <person name="Zhang Y."/>
        </authorList>
    </citation>
    <scope>NUCLEOTIDE SEQUENCE [LARGE SCALE GENOMIC DNA]</scope>
    <source>
        <strain evidence="2">cv. Yunnan</strain>
    </source>
</reference>
<evidence type="ECO:0000313" key="1">
    <source>
        <dbReference type="EMBL" id="KAI3704053.1"/>
    </source>
</evidence>
<protein>
    <submittedName>
        <fullName evidence="1">Uncharacterized protein</fullName>
    </submittedName>
</protein>
<proteinExistence type="predicted"/>
<comment type="caution">
    <text evidence="1">The sequence shown here is derived from an EMBL/GenBank/DDBJ whole genome shotgun (WGS) entry which is preliminary data.</text>
</comment>
<name>A0ACB9A2F9_9ASTR</name>
<keyword evidence="2" id="KW-1185">Reference proteome</keyword>
<dbReference type="EMBL" id="CM042042">
    <property type="protein sequence ID" value="KAI3704053.1"/>
    <property type="molecule type" value="Genomic_DNA"/>
</dbReference>
<evidence type="ECO:0000313" key="2">
    <source>
        <dbReference type="Proteomes" id="UP001056120"/>
    </source>
</evidence>
<reference evidence="1 2" key="2">
    <citation type="journal article" date="2022" name="Mol. Ecol. Resour.">
        <title>The genomes of chicory, endive, great burdock and yacon provide insights into Asteraceae paleo-polyploidization history and plant inulin production.</title>
        <authorList>
            <person name="Fan W."/>
            <person name="Wang S."/>
            <person name="Wang H."/>
            <person name="Wang A."/>
            <person name="Jiang F."/>
            <person name="Liu H."/>
            <person name="Zhao H."/>
            <person name="Xu D."/>
            <person name="Zhang Y."/>
        </authorList>
    </citation>
    <scope>NUCLEOTIDE SEQUENCE [LARGE SCALE GENOMIC DNA]</scope>
    <source>
        <strain evidence="2">cv. Yunnan</strain>
        <tissue evidence="1">Leaves</tissue>
    </source>
</reference>
<sequence length="75" mass="8892">MVGSVLVDTYSWNLTRSMEMDVSVWLDQTLDVWNFYLLHVGHTKFPDLQRGFFIIQTPAAKRKFQISKTQKYQVH</sequence>
<dbReference type="Proteomes" id="UP001056120">
    <property type="component" value="Linkage Group LG25"/>
</dbReference>
<accession>A0ACB9A2F9</accession>